<dbReference type="PANTHER" id="PTHR47893:SF1">
    <property type="entry name" value="REGULATORY PROTEIN PCHR"/>
    <property type="match status" value="1"/>
</dbReference>
<name>A0A844GWY2_9CHRO</name>
<keyword evidence="2" id="KW-0804">Transcription</keyword>
<evidence type="ECO:0000256" key="2">
    <source>
        <dbReference type="ARBA" id="ARBA00023163"/>
    </source>
</evidence>
<dbReference type="InterPro" id="IPR018060">
    <property type="entry name" value="HTH_AraC"/>
</dbReference>
<dbReference type="PANTHER" id="PTHR47893">
    <property type="entry name" value="REGULATORY PROTEIN PCHR"/>
    <property type="match status" value="1"/>
</dbReference>
<proteinExistence type="predicted"/>
<gene>
    <name evidence="4" type="ORF">GGC33_07120</name>
</gene>
<dbReference type="PROSITE" id="PS01124">
    <property type="entry name" value="HTH_ARAC_FAMILY_2"/>
    <property type="match status" value="1"/>
</dbReference>
<dbReference type="GO" id="GO:0043565">
    <property type="term" value="F:sequence-specific DNA binding"/>
    <property type="evidence" value="ECO:0007669"/>
    <property type="project" value="InterPro"/>
</dbReference>
<dbReference type="RefSeq" id="WP_155083573.1">
    <property type="nucleotide sequence ID" value="NZ_WMIA01000006.1"/>
</dbReference>
<dbReference type="InterPro" id="IPR053142">
    <property type="entry name" value="PchR_regulatory_protein"/>
</dbReference>
<organism evidence="4 5">
    <name type="scientific">Cyanobacterium aponinum 0216</name>
    <dbReference type="NCBI Taxonomy" id="2676140"/>
    <lineage>
        <taxon>Bacteria</taxon>
        <taxon>Bacillati</taxon>
        <taxon>Cyanobacteriota</taxon>
        <taxon>Cyanophyceae</taxon>
        <taxon>Oscillatoriophycideae</taxon>
        <taxon>Chroococcales</taxon>
        <taxon>Geminocystaceae</taxon>
        <taxon>Cyanobacterium</taxon>
    </lineage>
</organism>
<evidence type="ECO:0000313" key="5">
    <source>
        <dbReference type="Proteomes" id="UP000437131"/>
    </source>
</evidence>
<dbReference type="GO" id="GO:0003700">
    <property type="term" value="F:DNA-binding transcription factor activity"/>
    <property type="evidence" value="ECO:0007669"/>
    <property type="project" value="InterPro"/>
</dbReference>
<sequence>MTLTISATEWRNLWQESWQKALPLNPTSDHDIIAQYPAPLAQGYKRNIELRSGITLTLHNYEFFDDVKVIKQEAYQQNCLEFVFNLVSRYQLYEGRTVEDEQSYLAGMLMPEGVGIDYSGRRLAVDIHFEPSFLESVCAEKQTVSFSSQLKRLIEGDKSLAFSPCTKITPEIKQALYSILNCPYQEPIRQMYIEAKTMEIIALQLEEMFNDDHQLNNSFILERYDIDRIHEAKEILSQNLDNPPSLIELARQVGLNEYKLKMGFRQVFKTTAFSYLRDCRMEQAQELLREQHTIRSLV</sequence>
<dbReference type="AlphaFoldDB" id="A0A844GWY2"/>
<feature type="domain" description="HTH araC/xylS-type" evidence="3">
    <location>
        <begin position="230"/>
        <end position="298"/>
    </location>
</feature>
<reference evidence="4 5" key="1">
    <citation type="submission" date="2019-11" db="EMBL/GenBank/DDBJ databases">
        <title>Isolation of a new High Light Tolerant Cyanobacteria.</title>
        <authorList>
            <person name="Dobson Z."/>
            <person name="Vaughn N."/>
            <person name="Vaughn M."/>
            <person name="Fromme P."/>
            <person name="Mazor Y."/>
        </authorList>
    </citation>
    <scope>NUCLEOTIDE SEQUENCE [LARGE SCALE GENOMIC DNA]</scope>
    <source>
        <strain evidence="4 5">0216</strain>
    </source>
</reference>
<dbReference type="Gene3D" id="1.10.10.60">
    <property type="entry name" value="Homeodomain-like"/>
    <property type="match status" value="1"/>
</dbReference>
<evidence type="ECO:0000313" key="4">
    <source>
        <dbReference type="EMBL" id="MTF38695.1"/>
    </source>
</evidence>
<accession>A0A844GWY2</accession>
<evidence type="ECO:0000259" key="3">
    <source>
        <dbReference type="PROSITE" id="PS01124"/>
    </source>
</evidence>
<dbReference type="EMBL" id="WMIA01000006">
    <property type="protein sequence ID" value="MTF38695.1"/>
    <property type="molecule type" value="Genomic_DNA"/>
</dbReference>
<protein>
    <submittedName>
        <fullName evidence="4">AraC family transcriptional regulator</fullName>
    </submittedName>
</protein>
<keyword evidence="1" id="KW-0805">Transcription regulation</keyword>
<comment type="caution">
    <text evidence="4">The sequence shown here is derived from an EMBL/GenBank/DDBJ whole genome shotgun (WGS) entry which is preliminary data.</text>
</comment>
<dbReference type="Proteomes" id="UP000437131">
    <property type="component" value="Unassembled WGS sequence"/>
</dbReference>
<dbReference type="InterPro" id="IPR009057">
    <property type="entry name" value="Homeodomain-like_sf"/>
</dbReference>
<evidence type="ECO:0000256" key="1">
    <source>
        <dbReference type="ARBA" id="ARBA00023015"/>
    </source>
</evidence>
<dbReference type="SUPFAM" id="SSF46689">
    <property type="entry name" value="Homeodomain-like"/>
    <property type="match status" value="1"/>
</dbReference>